<dbReference type="Proteomes" id="UP000255549">
    <property type="component" value="Unassembled WGS sequence"/>
</dbReference>
<dbReference type="AlphaFoldDB" id="A0A380G6X5"/>
<organism evidence="2 3">
    <name type="scientific">Staphylococcus intermedius NCTC 11048</name>
    <dbReference type="NCBI Taxonomy" id="1141106"/>
    <lineage>
        <taxon>Bacteria</taxon>
        <taxon>Bacillati</taxon>
        <taxon>Bacillota</taxon>
        <taxon>Bacilli</taxon>
        <taxon>Bacillales</taxon>
        <taxon>Staphylococcaceae</taxon>
        <taxon>Staphylococcus</taxon>
        <taxon>Staphylococcus intermedius group</taxon>
    </lineage>
</organism>
<dbReference type="STRING" id="1141106.GCA_000308095_00448"/>
<keyword evidence="3" id="KW-1185">Reference proteome</keyword>
<evidence type="ECO:0000256" key="1">
    <source>
        <dbReference type="SAM" id="Coils"/>
    </source>
</evidence>
<keyword evidence="1" id="KW-0175">Coiled coil</keyword>
<protein>
    <submittedName>
        <fullName evidence="2">Putative staphylococcal protein</fullName>
    </submittedName>
</protein>
<evidence type="ECO:0000313" key="3">
    <source>
        <dbReference type="Proteomes" id="UP000255549"/>
    </source>
</evidence>
<sequence length="129" mass="15820">MLQLLKNYFEKFFHDVYQQLFHQYLNRLDIKIQNIDSALSYLERKKCQMQMMIDRRTIELENKYIDLMHEYHLSSAKVIEGGDIHSIKNDLNQIEKEYAQLENYFLKLREDKGFMKRECDFVQSLMYAY</sequence>
<feature type="coiled-coil region" evidence="1">
    <location>
        <begin position="84"/>
        <end position="111"/>
    </location>
</feature>
<dbReference type="RefSeq" id="WP_019169361.1">
    <property type="nucleotide sequence ID" value="NZ_CAIB01000245.1"/>
</dbReference>
<accession>A0A380G6X5</accession>
<proteinExistence type="predicted"/>
<dbReference type="OrthoDB" id="2394688at2"/>
<name>A0A380G6X5_STAIN</name>
<gene>
    <name evidence="2" type="ORF">NCTC11048_01268</name>
</gene>
<dbReference type="EMBL" id="UHDP01000003">
    <property type="protein sequence ID" value="SUM46257.1"/>
    <property type="molecule type" value="Genomic_DNA"/>
</dbReference>
<reference evidence="2 3" key="1">
    <citation type="submission" date="2018-06" db="EMBL/GenBank/DDBJ databases">
        <authorList>
            <consortium name="Pathogen Informatics"/>
            <person name="Doyle S."/>
        </authorList>
    </citation>
    <scope>NUCLEOTIDE SEQUENCE [LARGE SCALE GENOMIC DNA]</scope>
    <source>
        <strain evidence="3">NCTC 11048</strain>
    </source>
</reference>
<evidence type="ECO:0000313" key="2">
    <source>
        <dbReference type="EMBL" id="SUM46257.1"/>
    </source>
</evidence>